<evidence type="ECO:0000313" key="1">
    <source>
        <dbReference type="EMBL" id="KAI3821665.1"/>
    </source>
</evidence>
<accession>A0ACB9JP95</accession>
<protein>
    <submittedName>
        <fullName evidence="1">Uncharacterized protein</fullName>
    </submittedName>
</protein>
<dbReference type="EMBL" id="CM042020">
    <property type="protein sequence ID" value="KAI3821665.1"/>
    <property type="molecule type" value="Genomic_DNA"/>
</dbReference>
<gene>
    <name evidence="1" type="ORF">L1987_09234</name>
</gene>
<organism evidence="1 2">
    <name type="scientific">Smallanthus sonchifolius</name>
    <dbReference type="NCBI Taxonomy" id="185202"/>
    <lineage>
        <taxon>Eukaryota</taxon>
        <taxon>Viridiplantae</taxon>
        <taxon>Streptophyta</taxon>
        <taxon>Embryophyta</taxon>
        <taxon>Tracheophyta</taxon>
        <taxon>Spermatophyta</taxon>
        <taxon>Magnoliopsida</taxon>
        <taxon>eudicotyledons</taxon>
        <taxon>Gunneridae</taxon>
        <taxon>Pentapetalae</taxon>
        <taxon>asterids</taxon>
        <taxon>campanulids</taxon>
        <taxon>Asterales</taxon>
        <taxon>Asteraceae</taxon>
        <taxon>Asteroideae</taxon>
        <taxon>Heliantheae alliance</taxon>
        <taxon>Millerieae</taxon>
        <taxon>Smallanthus</taxon>
    </lineage>
</organism>
<keyword evidence="2" id="KW-1185">Reference proteome</keyword>
<comment type="caution">
    <text evidence="1">The sequence shown here is derived from an EMBL/GenBank/DDBJ whole genome shotgun (WGS) entry which is preliminary data.</text>
</comment>
<reference evidence="1 2" key="2">
    <citation type="journal article" date="2022" name="Mol. Ecol. Resour.">
        <title>The genomes of chicory, endive, great burdock and yacon provide insights into Asteraceae paleo-polyploidization history and plant inulin production.</title>
        <authorList>
            <person name="Fan W."/>
            <person name="Wang S."/>
            <person name="Wang H."/>
            <person name="Wang A."/>
            <person name="Jiang F."/>
            <person name="Liu H."/>
            <person name="Zhao H."/>
            <person name="Xu D."/>
            <person name="Zhang Y."/>
        </authorList>
    </citation>
    <scope>NUCLEOTIDE SEQUENCE [LARGE SCALE GENOMIC DNA]</scope>
    <source>
        <strain evidence="2">cv. Yunnan</strain>
        <tissue evidence="1">Leaves</tissue>
    </source>
</reference>
<reference evidence="2" key="1">
    <citation type="journal article" date="2022" name="Mol. Ecol. Resour.">
        <title>The genomes of chicory, endive, great burdock and yacon provide insights into Asteraceae palaeo-polyploidization history and plant inulin production.</title>
        <authorList>
            <person name="Fan W."/>
            <person name="Wang S."/>
            <person name="Wang H."/>
            <person name="Wang A."/>
            <person name="Jiang F."/>
            <person name="Liu H."/>
            <person name="Zhao H."/>
            <person name="Xu D."/>
            <person name="Zhang Y."/>
        </authorList>
    </citation>
    <scope>NUCLEOTIDE SEQUENCE [LARGE SCALE GENOMIC DNA]</scope>
    <source>
        <strain evidence="2">cv. Yunnan</strain>
    </source>
</reference>
<sequence length="92" mass="10240">MHKTLLFPSNASDSSIWSFFVDVTTEKELVVSPKHVHIKATIGRKGIMQSAIEGGRREAERRRERLPTLETVPVTAEEAEKDTLAHEALEAG</sequence>
<proteinExistence type="predicted"/>
<dbReference type="Proteomes" id="UP001056120">
    <property type="component" value="Linkage Group LG03"/>
</dbReference>
<name>A0ACB9JP95_9ASTR</name>
<evidence type="ECO:0000313" key="2">
    <source>
        <dbReference type="Proteomes" id="UP001056120"/>
    </source>
</evidence>